<dbReference type="NCBIfam" id="NF001809">
    <property type="entry name" value="PRK00528.1"/>
    <property type="match status" value="1"/>
</dbReference>
<feature type="binding site" evidence="7">
    <location>
        <position position="19"/>
    </location>
    <ligand>
        <name>Zn(2+)</name>
        <dbReference type="ChEBI" id="CHEBI:29105"/>
    </ligand>
</feature>
<comment type="subunit">
    <text evidence="7">Part of the 50S ribosomal subunit.</text>
</comment>
<comment type="cofactor">
    <cofactor evidence="7">
        <name>Zn(2+)</name>
        <dbReference type="ChEBI" id="CHEBI:29105"/>
    </cofactor>
    <text evidence="7">Binds 1 zinc ion per subunit.</text>
</comment>
<gene>
    <name evidence="7" type="primary">rpmE</name>
    <name evidence="8" type="ORF">COT69_02245</name>
</gene>
<dbReference type="InterPro" id="IPR042105">
    <property type="entry name" value="Ribosomal_bL31_sf"/>
</dbReference>
<dbReference type="GO" id="GO:0019843">
    <property type="term" value="F:rRNA binding"/>
    <property type="evidence" value="ECO:0007669"/>
    <property type="project" value="UniProtKB-KW"/>
</dbReference>
<sequence>MKKDIHPKWYENAKITCTCGNSFTAGSTVPEIKVEICSNCHPFYTGEQKFVDTEGRVEKFAKKSEKIAKIKKAHQEMLQKKADKAVKEKTQKPQTLKEMLKMAREGK</sequence>
<dbReference type="InterPro" id="IPR027491">
    <property type="entry name" value="Ribosomal_bL31_A"/>
</dbReference>
<feature type="binding site" evidence="7">
    <location>
        <position position="17"/>
    </location>
    <ligand>
        <name>Zn(2+)</name>
        <dbReference type="ChEBI" id="CHEBI:29105"/>
    </ligand>
</feature>
<evidence type="ECO:0000256" key="1">
    <source>
        <dbReference type="ARBA" id="ARBA00009296"/>
    </source>
</evidence>
<dbReference type="EMBL" id="PEZN01000030">
    <property type="protein sequence ID" value="PIS12783.1"/>
    <property type="molecule type" value="Genomic_DNA"/>
</dbReference>
<dbReference type="GO" id="GO:0006412">
    <property type="term" value="P:translation"/>
    <property type="evidence" value="ECO:0007669"/>
    <property type="project" value="UniProtKB-UniRule"/>
</dbReference>
<dbReference type="InterPro" id="IPR034704">
    <property type="entry name" value="Ribosomal_bL28/bL31-like_sf"/>
</dbReference>
<keyword evidence="5 7" id="KW-0687">Ribonucleoprotein</keyword>
<protein>
    <recommendedName>
        <fullName evidence="6 7">Large ribosomal subunit protein bL31</fullName>
    </recommendedName>
</protein>
<proteinExistence type="inferred from homology"/>
<dbReference type="Gene3D" id="4.10.830.30">
    <property type="entry name" value="Ribosomal protein L31"/>
    <property type="match status" value="1"/>
</dbReference>
<keyword evidence="3 7" id="KW-0694">RNA-binding</keyword>
<dbReference type="GO" id="GO:0005840">
    <property type="term" value="C:ribosome"/>
    <property type="evidence" value="ECO:0007669"/>
    <property type="project" value="UniProtKB-KW"/>
</dbReference>
<comment type="function">
    <text evidence="7">Binds the 23S rRNA.</text>
</comment>
<keyword evidence="7" id="KW-0479">Metal-binding</keyword>
<dbReference type="InterPro" id="IPR002150">
    <property type="entry name" value="Ribosomal_bL31"/>
</dbReference>
<dbReference type="NCBIfam" id="NF000612">
    <property type="entry name" value="PRK00019.1"/>
    <property type="match status" value="1"/>
</dbReference>
<evidence type="ECO:0000313" key="8">
    <source>
        <dbReference type="EMBL" id="PIS12783.1"/>
    </source>
</evidence>
<dbReference type="AlphaFoldDB" id="A0A2H0WJC4"/>
<dbReference type="PANTHER" id="PTHR33280:SF1">
    <property type="entry name" value="LARGE RIBOSOMAL SUBUNIT PROTEIN BL31C"/>
    <property type="match status" value="1"/>
</dbReference>
<organism evidence="8 9">
    <name type="scientific">candidate division WWE3 bacterium CG09_land_8_20_14_0_10_39_24</name>
    <dbReference type="NCBI Taxonomy" id="1975088"/>
    <lineage>
        <taxon>Bacteria</taxon>
        <taxon>Katanobacteria</taxon>
    </lineage>
</organism>
<accession>A0A2H0WJC4</accession>
<dbReference type="PANTHER" id="PTHR33280">
    <property type="entry name" value="50S RIBOSOMAL PROTEIN L31, CHLOROPLASTIC"/>
    <property type="match status" value="1"/>
</dbReference>
<feature type="binding site" evidence="7">
    <location>
        <position position="37"/>
    </location>
    <ligand>
        <name>Zn(2+)</name>
        <dbReference type="ChEBI" id="CHEBI:29105"/>
    </ligand>
</feature>
<reference evidence="9" key="1">
    <citation type="submission" date="2017-09" db="EMBL/GenBank/DDBJ databases">
        <title>Depth-based differentiation of microbial function through sediment-hosted aquifers and enrichment of novel symbionts in the deep terrestrial subsurface.</title>
        <authorList>
            <person name="Probst A.J."/>
            <person name="Ladd B."/>
            <person name="Jarett J.K."/>
            <person name="Geller-Mcgrath D.E."/>
            <person name="Sieber C.M.K."/>
            <person name="Emerson J.B."/>
            <person name="Anantharaman K."/>
            <person name="Thomas B.C."/>
            <person name="Malmstrom R."/>
            <person name="Stieglmeier M."/>
            <person name="Klingl A."/>
            <person name="Woyke T."/>
            <person name="Ryan C.M."/>
            <person name="Banfield J.F."/>
        </authorList>
    </citation>
    <scope>NUCLEOTIDE SEQUENCE [LARGE SCALE GENOMIC DNA]</scope>
</reference>
<evidence type="ECO:0000256" key="6">
    <source>
        <dbReference type="ARBA" id="ARBA00035687"/>
    </source>
</evidence>
<feature type="binding site" evidence="7">
    <location>
        <position position="40"/>
    </location>
    <ligand>
        <name>Zn(2+)</name>
        <dbReference type="ChEBI" id="CHEBI:29105"/>
    </ligand>
</feature>
<evidence type="ECO:0000256" key="2">
    <source>
        <dbReference type="ARBA" id="ARBA00022730"/>
    </source>
</evidence>
<keyword evidence="4 7" id="KW-0689">Ribosomal protein</keyword>
<dbReference type="NCBIfam" id="TIGR00105">
    <property type="entry name" value="L31"/>
    <property type="match status" value="1"/>
</dbReference>
<evidence type="ECO:0000256" key="7">
    <source>
        <dbReference type="HAMAP-Rule" id="MF_00501"/>
    </source>
</evidence>
<evidence type="ECO:0000256" key="5">
    <source>
        <dbReference type="ARBA" id="ARBA00023274"/>
    </source>
</evidence>
<dbReference type="PRINTS" id="PR01249">
    <property type="entry name" value="RIBOSOMALL31"/>
</dbReference>
<name>A0A2H0WJC4_UNCKA</name>
<dbReference type="Pfam" id="PF01197">
    <property type="entry name" value="Ribosomal_L31"/>
    <property type="match status" value="1"/>
</dbReference>
<comment type="caution">
    <text evidence="8">The sequence shown here is derived from an EMBL/GenBank/DDBJ whole genome shotgun (WGS) entry which is preliminary data.</text>
</comment>
<evidence type="ECO:0000256" key="3">
    <source>
        <dbReference type="ARBA" id="ARBA00022884"/>
    </source>
</evidence>
<keyword evidence="7" id="KW-0862">Zinc</keyword>
<dbReference type="HAMAP" id="MF_00501">
    <property type="entry name" value="Ribosomal_bL31_1"/>
    <property type="match status" value="1"/>
</dbReference>
<evidence type="ECO:0000313" key="9">
    <source>
        <dbReference type="Proteomes" id="UP000230787"/>
    </source>
</evidence>
<evidence type="ECO:0000256" key="4">
    <source>
        <dbReference type="ARBA" id="ARBA00022980"/>
    </source>
</evidence>
<dbReference type="GO" id="GO:0046872">
    <property type="term" value="F:metal ion binding"/>
    <property type="evidence" value="ECO:0007669"/>
    <property type="project" value="UniProtKB-KW"/>
</dbReference>
<dbReference type="PROSITE" id="PS01143">
    <property type="entry name" value="RIBOSOMAL_L31"/>
    <property type="match status" value="1"/>
</dbReference>
<dbReference type="GO" id="GO:0003735">
    <property type="term" value="F:structural constituent of ribosome"/>
    <property type="evidence" value="ECO:0007669"/>
    <property type="project" value="InterPro"/>
</dbReference>
<comment type="similarity">
    <text evidence="1 7">Belongs to the bacterial ribosomal protein bL31 family. Type A subfamily.</text>
</comment>
<dbReference type="GO" id="GO:1990904">
    <property type="term" value="C:ribonucleoprotein complex"/>
    <property type="evidence" value="ECO:0007669"/>
    <property type="project" value="UniProtKB-KW"/>
</dbReference>
<dbReference type="Proteomes" id="UP000230787">
    <property type="component" value="Unassembled WGS sequence"/>
</dbReference>
<dbReference type="SUPFAM" id="SSF143800">
    <property type="entry name" value="L28p-like"/>
    <property type="match status" value="1"/>
</dbReference>
<keyword evidence="2 7" id="KW-0699">rRNA-binding</keyword>